<evidence type="ECO:0000256" key="2">
    <source>
        <dbReference type="ARBA" id="ARBA00023002"/>
    </source>
</evidence>
<dbReference type="InParanoid" id="F0S0E1"/>
<dbReference type="OrthoDB" id="9801783at2"/>
<protein>
    <submittedName>
        <fullName evidence="4">4-hydroxythreonine-4-phosphate dehydrogenase</fullName>
        <ecNumber evidence="4">1.1.1.262</ecNumber>
    </submittedName>
</protein>
<evidence type="ECO:0000313" key="4">
    <source>
        <dbReference type="EMBL" id="ADY72669.1"/>
    </source>
</evidence>
<dbReference type="KEGG" id="dte:Dester_0008"/>
<dbReference type="GO" id="GO:0050570">
    <property type="term" value="F:4-hydroxythreonine-4-phosphate dehydrogenase activity"/>
    <property type="evidence" value="ECO:0007669"/>
    <property type="project" value="UniProtKB-EC"/>
</dbReference>
<dbReference type="PANTHER" id="PTHR30004">
    <property type="entry name" value="4-HYDROXYTHREONINE-4-PHOSPHATE DEHYDROGENASE"/>
    <property type="match status" value="1"/>
</dbReference>
<dbReference type="Gene3D" id="3.40.718.10">
    <property type="entry name" value="Isopropylmalate Dehydrogenase"/>
    <property type="match status" value="1"/>
</dbReference>
<dbReference type="Pfam" id="PF04166">
    <property type="entry name" value="PdxA"/>
    <property type="match status" value="1"/>
</dbReference>
<reference evidence="4 5" key="1">
    <citation type="journal article" date="2011" name="Stand. Genomic Sci.">
        <title>Complete genome sequence of the thermophilic sulfur-reducer Desulfurobacterium thermolithotrophum type strain (BSA(T)) from a deep-sea hydrothermal vent.</title>
        <authorList>
            <person name="Goker M."/>
            <person name="Daligault H."/>
            <person name="Mwirichia R."/>
            <person name="Lapidus A."/>
            <person name="Lucas S."/>
            <person name="Deshpande S."/>
            <person name="Pagani I."/>
            <person name="Tapia R."/>
            <person name="Cheng J.F."/>
            <person name="Goodwin L."/>
            <person name="Pitluck S."/>
            <person name="Liolios K."/>
            <person name="Ivanova N."/>
            <person name="Mavromatis K."/>
            <person name="Mikhailova N."/>
            <person name="Pati A."/>
            <person name="Chen A."/>
            <person name="Palaniappan K."/>
            <person name="Han C."/>
            <person name="Land M."/>
            <person name="Hauser L."/>
            <person name="Pan C."/>
            <person name="Brambilla E.M."/>
            <person name="Rohde M."/>
            <person name="Spring S."/>
            <person name="Sikorski J."/>
            <person name="Wirth R."/>
            <person name="Detter J.C."/>
            <person name="Woyke T."/>
            <person name="Bristow J."/>
            <person name="Eisen J.A."/>
            <person name="Markowitz V."/>
            <person name="Hugenholtz P."/>
            <person name="Kyrpides N.C."/>
            <person name="Klenk H.P."/>
        </authorList>
    </citation>
    <scope>NUCLEOTIDE SEQUENCE [LARGE SCALE GENOMIC DNA]</scope>
    <source>
        <strain evidence="5">DSM 11699 / BSA</strain>
    </source>
</reference>
<keyword evidence="2 4" id="KW-0560">Oxidoreductase</keyword>
<dbReference type="InterPro" id="IPR005255">
    <property type="entry name" value="PdxA_fam"/>
</dbReference>
<keyword evidence="3" id="KW-0520">NAD</keyword>
<keyword evidence="1" id="KW-0479">Metal-binding</keyword>
<proteinExistence type="predicted"/>
<gene>
    <name evidence="4" type="ordered locus">Dester_0008</name>
</gene>
<dbReference type="eggNOG" id="COG1995">
    <property type="taxonomic scope" value="Bacteria"/>
</dbReference>
<dbReference type="EMBL" id="CP002543">
    <property type="protein sequence ID" value="ADY72669.1"/>
    <property type="molecule type" value="Genomic_DNA"/>
</dbReference>
<evidence type="ECO:0000313" key="5">
    <source>
        <dbReference type="Proteomes" id="UP000007102"/>
    </source>
</evidence>
<dbReference type="HOGENOM" id="CLU_040168_1_0_0"/>
<dbReference type="GO" id="GO:0051287">
    <property type="term" value="F:NAD binding"/>
    <property type="evidence" value="ECO:0007669"/>
    <property type="project" value="InterPro"/>
</dbReference>
<accession>F0S0E1</accession>
<dbReference type="EC" id="1.1.1.262" evidence="4"/>
<name>F0S0E1_DESTD</name>
<dbReference type="Proteomes" id="UP000007102">
    <property type="component" value="Chromosome"/>
</dbReference>
<dbReference type="STRING" id="868864.Dester_0008"/>
<dbReference type="AlphaFoldDB" id="F0S0E1"/>
<keyword evidence="5" id="KW-1185">Reference proteome</keyword>
<sequence>MQRAIGITLGDPAGIGSEILLKSLPFLRSLNIPIFIYGSKGVLSFYSKLLRLPFSIKEVSSPINEPGTHLINVIDKIKFEVGKVSQEAGKAQIAFLERAVKDAKKGLINAIVTLPINKESARLGGFTFPGHTEYLAYAFKTSEFAMMLANEKLKVVLLTTHVALKDVPKLISKEKILSKLRLIHKSLNSPKIAVAALNPHAGENGLFGDEEIKIINPAVKEAKRKGINVNGAISSDTVFVRALKGEFDVVLCMYHDQGLIPIKLLGFGNSVNVTLGLPVVRTSVDHGTAYDIAGKGIADSESFKTAVKMALDLQT</sequence>
<dbReference type="NCBIfam" id="TIGR00557">
    <property type="entry name" value="pdxA"/>
    <property type="match status" value="1"/>
</dbReference>
<dbReference type="PANTHER" id="PTHR30004:SF6">
    <property type="entry name" value="D-THREONATE 4-PHOSPHATE DEHYDROGENASE"/>
    <property type="match status" value="1"/>
</dbReference>
<organism evidence="4 5">
    <name type="scientific">Desulfurobacterium thermolithotrophum (strain DSM 11699 / BSA)</name>
    <dbReference type="NCBI Taxonomy" id="868864"/>
    <lineage>
        <taxon>Bacteria</taxon>
        <taxon>Pseudomonadati</taxon>
        <taxon>Aquificota</taxon>
        <taxon>Aquificia</taxon>
        <taxon>Desulfurobacteriales</taxon>
        <taxon>Desulfurobacteriaceae</taxon>
        <taxon>Desulfurobacterium</taxon>
    </lineage>
</organism>
<dbReference type="FunCoup" id="F0S0E1">
    <property type="interactions" value="237"/>
</dbReference>
<evidence type="ECO:0000256" key="1">
    <source>
        <dbReference type="ARBA" id="ARBA00022723"/>
    </source>
</evidence>
<dbReference type="GO" id="GO:0046872">
    <property type="term" value="F:metal ion binding"/>
    <property type="evidence" value="ECO:0007669"/>
    <property type="project" value="UniProtKB-KW"/>
</dbReference>
<evidence type="ECO:0000256" key="3">
    <source>
        <dbReference type="ARBA" id="ARBA00023027"/>
    </source>
</evidence>
<dbReference type="SUPFAM" id="SSF53659">
    <property type="entry name" value="Isocitrate/Isopropylmalate dehydrogenase-like"/>
    <property type="match status" value="1"/>
</dbReference>
<reference evidence="5" key="2">
    <citation type="submission" date="2011-02" db="EMBL/GenBank/DDBJ databases">
        <title>The complete genome of Desulfurobacterium thermolithotrophum DSM 11699.</title>
        <authorList>
            <consortium name="US DOE Joint Genome Institute (JGI-PGF)"/>
            <person name="Lucas S."/>
            <person name="Copeland A."/>
            <person name="Lapidus A."/>
            <person name="Bruce D."/>
            <person name="Goodwin L."/>
            <person name="Pitluck S."/>
            <person name="Kyrpides N."/>
            <person name="Mavromatis K."/>
            <person name="Pagani I."/>
            <person name="Ivanova N."/>
            <person name="Mikhailova N."/>
            <person name="Daligault H."/>
            <person name="Detter J.C."/>
            <person name="Tapia R."/>
            <person name="Han C."/>
            <person name="Land M."/>
            <person name="Hauser L."/>
            <person name="Markowitz V."/>
            <person name="Cheng J.-F."/>
            <person name="Hugenholtz P."/>
            <person name="Woyke T."/>
            <person name="Wu D."/>
            <person name="Spring S."/>
            <person name="Brambilla E."/>
            <person name="Klenk H.-P."/>
            <person name="Eisen J.A."/>
        </authorList>
    </citation>
    <scope>NUCLEOTIDE SEQUENCE [LARGE SCALE GENOMIC DNA]</scope>
    <source>
        <strain evidence="5">DSM 11699 / BSA</strain>
    </source>
</reference>